<organism evidence="10 11">
    <name type="scientific">Rhodococcus koreensis</name>
    <dbReference type="NCBI Taxonomy" id="99653"/>
    <lineage>
        <taxon>Bacteria</taxon>
        <taxon>Bacillati</taxon>
        <taxon>Actinomycetota</taxon>
        <taxon>Actinomycetes</taxon>
        <taxon>Mycobacteriales</taxon>
        <taxon>Nocardiaceae</taxon>
        <taxon>Rhodococcus</taxon>
    </lineage>
</organism>
<feature type="domain" description="2Fe-2S ferredoxin-type" evidence="8">
    <location>
        <begin position="236"/>
        <end position="321"/>
    </location>
</feature>
<sequence>MRNSFNGTEVRLVVEQRTVLTDDIIQLELRNEDGSDLPAWDPGSHIELILPESMVRQYSLCGDPADRGCWKIAVLRDVSGRGGSQRIHDELQEKSFVTARGPRNLFPLRPSRSYLFIAGGIGITPMLPMMSAAAKSGARWAIHYGGRSRQSMAFVDQLLEFDHAGVHLYPQDEVGFIDLGSVLADPDPETLVYCCGPEPLLAAVEDRCRPTWPSDSLCVERFSPRAIDEHAAETAFEVELVQSGKTITVNPGQSILDAVEQSGVPVLSSCMEGTCASCEVAVLDGVPDHRDSVLDEREREAGKTMMICVSRALSTRLAIDL</sequence>
<evidence type="ECO:0000259" key="9">
    <source>
        <dbReference type="PROSITE" id="PS51384"/>
    </source>
</evidence>
<dbReference type="Gene3D" id="3.10.20.30">
    <property type="match status" value="1"/>
</dbReference>
<evidence type="ECO:0000259" key="8">
    <source>
        <dbReference type="PROSITE" id="PS51085"/>
    </source>
</evidence>
<dbReference type="SUPFAM" id="SSF54292">
    <property type="entry name" value="2Fe-2S ferredoxin-like"/>
    <property type="match status" value="1"/>
</dbReference>
<proteinExistence type="predicted"/>
<dbReference type="EMBL" id="FNSV01000005">
    <property type="protein sequence ID" value="SED31281.1"/>
    <property type="molecule type" value="Genomic_DNA"/>
</dbReference>
<protein>
    <submittedName>
        <fullName evidence="10">Ferredoxin-NADP reductase</fullName>
    </submittedName>
</protein>
<evidence type="ECO:0000256" key="1">
    <source>
        <dbReference type="ARBA" id="ARBA00001974"/>
    </source>
</evidence>
<dbReference type="Pfam" id="PF00175">
    <property type="entry name" value="NAD_binding_1"/>
    <property type="match status" value="1"/>
</dbReference>
<name>A0A1H4ZPD3_9NOCA</name>
<dbReference type="PROSITE" id="PS51085">
    <property type="entry name" value="2FE2S_FER_2"/>
    <property type="match status" value="1"/>
</dbReference>
<comment type="cofactor">
    <cofactor evidence="1">
        <name>FAD</name>
        <dbReference type="ChEBI" id="CHEBI:57692"/>
    </cofactor>
</comment>
<evidence type="ECO:0000256" key="2">
    <source>
        <dbReference type="ARBA" id="ARBA00022630"/>
    </source>
</evidence>
<dbReference type="SUPFAM" id="SSF52343">
    <property type="entry name" value="Ferredoxin reductase-like, C-terminal NADP-linked domain"/>
    <property type="match status" value="1"/>
</dbReference>
<evidence type="ECO:0000256" key="7">
    <source>
        <dbReference type="ARBA" id="ARBA00023014"/>
    </source>
</evidence>
<dbReference type="GO" id="GO:0046872">
    <property type="term" value="F:metal ion binding"/>
    <property type="evidence" value="ECO:0007669"/>
    <property type="project" value="UniProtKB-KW"/>
</dbReference>
<dbReference type="Gene3D" id="3.40.50.80">
    <property type="entry name" value="Nucleotide-binding domain of ferredoxin-NADP reductase (FNR) module"/>
    <property type="match status" value="1"/>
</dbReference>
<evidence type="ECO:0000313" key="10">
    <source>
        <dbReference type="EMBL" id="SED31281.1"/>
    </source>
</evidence>
<evidence type="ECO:0000256" key="5">
    <source>
        <dbReference type="ARBA" id="ARBA00023002"/>
    </source>
</evidence>
<keyword evidence="4" id="KW-0479">Metal-binding</keyword>
<dbReference type="InterPro" id="IPR001041">
    <property type="entry name" value="2Fe-2S_ferredoxin-type"/>
</dbReference>
<dbReference type="InterPro" id="IPR001433">
    <property type="entry name" value="OxRdtase_FAD/NAD-bd"/>
</dbReference>
<dbReference type="PRINTS" id="PR00409">
    <property type="entry name" value="PHDIOXRDTASE"/>
</dbReference>
<dbReference type="InterPro" id="IPR017938">
    <property type="entry name" value="Riboflavin_synthase-like_b-brl"/>
</dbReference>
<dbReference type="GO" id="GO:0016491">
    <property type="term" value="F:oxidoreductase activity"/>
    <property type="evidence" value="ECO:0007669"/>
    <property type="project" value="UniProtKB-KW"/>
</dbReference>
<dbReference type="AlphaFoldDB" id="A0A1H4ZPD3"/>
<dbReference type="InterPro" id="IPR017927">
    <property type="entry name" value="FAD-bd_FR_type"/>
</dbReference>
<keyword evidence="2" id="KW-0285">Flavoprotein</keyword>
<evidence type="ECO:0000256" key="4">
    <source>
        <dbReference type="ARBA" id="ARBA00022723"/>
    </source>
</evidence>
<keyword evidence="3" id="KW-0001">2Fe-2S</keyword>
<dbReference type="InterPro" id="IPR050415">
    <property type="entry name" value="MRET"/>
</dbReference>
<dbReference type="PROSITE" id="PS51384">
    <property type="entry name" value="FAD_FR"/>
    <property type="match status" value="1"/>
</dbReference>
<dbReference type="InterPro" id="IPR036010">
    <property type="entry name" value="2Fe-2S_ferredoxin-like_sf"/>
</dbReference>
<dbReference type="InterPro" id="IPR039261">
    <property type="entry name" value="FNR_nucleotide-bd"/>
</dbReference>
<feature type="domain" description="FAD-binding FR-type" evidence="9">
    <location>
        <begin position="7"/>
        <end position="109"/>
    </location>
</feature>
<dbReference type="PROSITE" id="PS00197">
    <property type="entry name" value="2FE2S_FER_1"/>
    <property type="match status" value="1"/>
</dbReference>
<dbReference type="Gene3D" id="2.40.30.10">
    <property type="entry name" value="Translation factors"/>
    <property type="match status" value="1"/>
</dbReference>
<gene>
    <name evidence="10" type="ORF">SAMN04490239_7760</name>
</gene>
<dbReference type="InterPro" id="IPR012675">
    <property type="entry name" value="Beta-grasp_dom_sf"/>
</dbReference>
<dbReference type="InterPro" id="IPR006058">
    <property type="entry name" value="2Fe2S_fd_BS"/>
</dbReference>
<keyword evidence="11" id="KW-1185">Reference proteome</keyword>
<dbReference type="GO" id="GO:0051537">
    <property type="term" value="F:2 iron, 2 sulfur cluster binding"/>
    <property type="evidence" value="ECO:0007669"/>
    <property type="project" value="UniProtKB-KW"/>
</dbReference>
<dbReference type="PANTHER" id="PTHR47354">
    <property type="entry name" value="NADH OXIDOREDUCTASE HCR"/>
    <property type="match status" value="1"/>
</dbReference>
<dbReference type="PANTHER" id="PTHR47354:SF1">
    <property type="entry name" value="CARNITINE MONOOXYGENASE REDUCTASE SUBUNIT"/>
    <property type="match status" value="1"/>
</dbReference>
<dbReference type="Pfam" id="PF00111">
    <property type="entry name" value="Fer2"/>
    <property type="match status" value="1"/>
</dbReference>
<dbReference type="Proteomes" id="UP000183561">
    <property type="component" value="Unassembled WGS sequence"/>
</dbReference>
<evidence type="ECO:0000313" key="11">
    <source>
        <dbReference type="Proteomes" id="UP000183561"/>
    </source>
</evidence>
<keyword evidence="7" id="KW-0411">Iron-sulfur</keyword>
<dbReference type="CDD" id="cd00207">
    <property type="entry name" value="fer2"/>
    <property type="match status" value="1"/>
</dbReference>
<dbReference type="CDD" id="cd06185">
    <property type="entry name" value="PDR_like"/>
    <property type="match status" value="1"/>
</dbReference>
<keyword evidence="5" id="KW-0560">Oxidoreductase</keyword>
<evidence type="ECO:0000256" key="6">
    <source>
        <dbReference type="ARBA" id="ARBA00023004"/>
    </source>
</evidence>
<accession>A0A1H4ZPD3</accession>
<reference evidence="11" key="1">
    <citation type="submission" date="2016-10" db="EMBL/GenBank/DDBJ databases">
        <authorList>
            <person name="Varghese N."/>
            <person name="Submissions S."/>
        </authorList>
    </citation>
    <scope>NUCLEOTIDE SEQUENCE [LARGE SCALE GENOMIC DNA]</scope>
    <source>
        <strain evidence="11">DSM 44498</strain>
    </source>
</reference>
<dbReference type="SUPFAM" id="SSF63380">
    <property type="entry name" value="Riboflavin synthase domain-like"/>
    <property type="match status" value="1"/>
</dbReference>
<keyword evidence="6" id="KW-0408">Iron</keyword>
<evidence type="ECO:0000256" key="3">
    <source>
        <dbReference type="ARBA" id="ARBA00022714"/>
    </source>
</evidence>